<dbReference type="InterPro" id="IPR036691">
    <property type="entry name" value="Endo/exonu/phosph_ase_sf"/>
</dbReference>
<reference evidence="2 3" key="1">
    <citation type="journal article" date="2019" name="Commun. Biol.">
        <title>The bagworm genome reveals a unique fibroin gene that provides high tensile strength.</title>
        <authorList>
            <person name="Kono N."/>
            <person name="Nakamura H."/>
            <person name="Ohtoshi R."/>
            <person name="Tomita M."/>
            <person name="Numata K."/>
            <person name="Arakawa K."/>
        </authorList>
    </citation>
    <scope>NUCLEOTIDE SEQUENCE [LARGE SCALE GENOMIC DNA]</scope>
</reference>
<dbReference type="SUPFAM" id="SSF56219">
    <property type="entry name" value="DNase I-like"/>
    <property type="match status" value="1"/>
</dbReference>
<protein>
    <submittedName>
        <fullName evidence="2">Uncharacterized protein</fullName>
    </submittedName>
</protein>
<proteinExistence type="predicted"/>
<evidence type="ECO:0000313" key="2">
    <source>
        <dbReference type="EMBL" id="GBP91207.1"/>
    </source>
</evidence>
<dbReference type="Proteomes" id="UP000299102">
    <property type="component" value="Unassembled WGS sequence"/>
</dbReference>
<keyword evidence="1" id="KW-0732">Signal</keyword>
<dbReference type="OrthoDB" id="411871at2759"/>
<keyword evidence="3" id="KW-1185">Reference proteome</keyword>
<dbReference type="AlphaFoldDB" id="A0A4C1ZX56"/>
<gene>
    <name evidence="2" type="ORF">EVAR_68770_1</name>
</gene>
<name>A0A4C1ZX56_EUMVA</name>
<accession>A0A4C1ZX56</accession>
<organism evidence="2 3">
    <name type="scientific">Eumeta variegata</name>
    <name type="common">Bagworm moth</name>
    <name type="synonym">Eumeta japonica</name>
    <dbReference type="NCBI Taxonomy" id="151549"/>
    <lineage>
        <taxon>Eukaryota</taxon>
        <taxon>Metazoa</taxon>
        <taxon>Ecdysozoa</taxon>
        <taxon>Arthropoda</taxon>
        <taxon>Hexapoda</taxon>
        <taxon>Insecta</taxon>
        <taxon>Pterygota</taxon>
        <taxon>Neoptera</taxon>
        <taxon>Endopterygota</taxon>
        <taxon>Lepidoptera</taxon>
        <taxon>Glossata</taxon>
        <taxon>Ditrysia</taxon>
        <taxon>Tineoidea</taxon>
        <taxon>Psychidae</taxon>
        <taxon>Oiketicinae</taxon>
        <taxon>Eumeta</taxon>
    </lineage>
</organism>
<evidence type="ECO:0000313" key="3">
    <source>
        <dbReference type="Proteomes" id="UP000299102"/>
    </source>
</evidence>
<feature type="signal peptide" evidence="1">
    <location>
        <begin position="1"/>
        <end position="21"/>
    </location>
</feature>
<evidence type="ECO:0000256" key="1">
    <source>
        <dbReference type="SAM" id="SignalP"/>
    </source>
</evidence>
<sequence length="150" mass="16446">MGRYGLVKGGILLAAGVLATADCTHVAGESSTEGSNDHRYTESYLGNTGELRWHSGCRVVQKATQRRVPVKDAIIILNRSMDVDEAQTLDDENITDAVIKAGICRFGVVSVYFKGDMPIDSYFDCVLYVYSKFRMTDKIILGANGKAWSV</sequence>
<dbReference type="Gene3D" id="3.60.10.10">
    <property type="entry name" value="Endonuclease/exonuclease/phosphatase"/>
    <property type="match status" value="1"/>
</dbReference>
<dbReference type="EMBL" id="BGZK01002151">
    <property type="protein sequence ID" value="GBP91207.1"/>
    <property type="molecule type" value="Genomic_DNA"/>
</dbReference>
<feature type="chain" id="PRO_5020035395" evidence="1">
    <location>
        <begin position="22"/>
        <end position="150"/>
    </location>
</feature>
<comment type="caution">
    <text evidence="2">The sequence shown here is derived from an EMBL/GenBank/DDBJ whole genome shotgun (WGS) entry which is preliminary data.</text>
</comment>